<evidence type="ECO:0000256" key="1">
    <source>
        <dbReference type="SAM" id="MobiDB-lite"/>
    </source>
</evidence>
<keyword evidence="3" id="KW-1185">Reference proteome</keyword>
<proteinExistence type="predicted"/>
<gene>
    <name evidence="2" type="ORF">CR205_03390</name>
</gene>
<feature type="region of interest" description="Disordered" evidence="1">
    <location>
        <begin position="1"/>
        <end position="24"/>
    </location>
</feature>
<protein>
    <submittedName>
        <fullName evidence="2">Uncharacterized protein</fullName>
    </submittedName>
</protein>
<dbReference type="EMBL" id="PDOF01000001">
    <property type="protein sequence ID" value="PYZ97651.1"/>
    <property type="molecule type" value="Genomic_DNA"/>
</dbReference>
<dbReference type="AlphaFoldDB" id="A0A2W0H9Q1"/>
<evidence type="ECO:0000313" key="2">
    <source>
        <dbReference type="EMBL" id="PYZ97651.1"/>
    </source>
</evidence>
<sequence>MVRDQRGGSGNGRSGQNPGRKRNRRIAAACKGDPFDQHQELKTHAAGTACVLMGLQEEREKETAKPVIREKERTPAAEPSWITVAAIAASKSAAVKAHLIVHVTIRNEHVYAVFVHPVNNAFHHLAVLSLQLHHVVHVLLAELHHLLLVHVTVHAISIHAVAVHIVHVIIIVHHSQPPSLRYRMGAVSQVCRSHGEEKQMMVYWHLNRYRGDETMNTVKGVIKRRVLINYQLGAEAAADILPAPFRPKLVKGKAIIGICQIRMEEMRPKSLSKLPCGASSNNAAHRMAVVWEEDGTEREGVYIFRRDTDSRMNSLAGGRLFPGFTHYSQFDVTDEDGQVDFTMTTKDSVTMRFKGHDAENIPESSVFSSFQEISDFFKEGADGYSPAREEKCSQGICLVTDTWNMRPFHVESSATTFFADAFAIEESKMLFDSAVVMRDVEHEWQRIDSVG</sequence>
<evidence type="ECO:0000313" key="3">
    <source>
        <dbReference type="Proteomes" id="UP000248066"/>
    </source>
</evidence>
<comment type="caution">
    <text evidence="2">The sequence shown here is derived from an EMBL/GenBank/DDBJ whole genome shotgun (WGS) entry which is preliminary data.</text>
</comment>
<organism evidence="2 3">
    <name type="scientific">Alteribacter lacisalsi</name>
    <dbReference type="NCBI Taxonomy" id="2045244"/>
    <lineage>
        <taxon>Bacteria</taxon>
        <taxon>Bacillati</taxon>
        <taxon>Bacillota</taxon>
        <taxon>Bacilli</taxon>
        <taxon>Bacillales</taxon>
        <taxon>Bacillaceae</taxon>
        <taxon>Alteribacter</taxon>
    </lineage>
</organism>
<dbReference type="Pfam" id="PF09844">
    <property type="entry name" value="DUF2071"/>
    <property type="match status" value="1"/>
</dbReference>
<dbReference type="Proteomes" id="UP000248066">
    <property type="component" value="Unassembled WGS sequence"/>
</dbReference>
<dbReference type="InterPro" id="IPR018644">
    <property type="entry name" value="DUF2071"/>
</dbReference>
<accession>A0A2W0H9Q1</accession>
<reference evidence="2 3" key="1">
    <citation type="submission" date="2017-10" db="EMBL/GenBank/DDBJ databases">
        <title>Bacillus sp. nov., a halophilic bacterium isolated from a Yangshapao Lake.</title>
        <authorList>
            <person name="Wang H."/>
        </authorList>
    </citation>
    <scope>NUCLEOTIDE SEQUENCE [LARGE SCALE GENOMIC DNA]</scope>
    <source>
        <strain evidence="2 3">YSP-3</strain>
    </source>
</reference>
<name>A0A2W0H9Q1_9BACI</name>